<feature type="domain" description="DUF3298" evidence="2">
    <location>
        <begin position="193"/>
        <end position="277"/>
    </location>
</feature>
<proteinExistence type="predicted"/>
<evidence type="ECO:0000313" key="4">
    <source>
        <dbReference type="Proteomes" id="UP001527099"/>
    </source>
</evidence>
<keyword evidence="1" id="KW-1133">Transmembrane helix</keyword>
<gene>
    <name evidence="3" type="ORF">M5X19_36775</name>
</gene>
<organism evidence="3 4">
    <name type="scientific">Paenibacillus alginolyticus</name>
    <dbReference type="NCBI Taxonomy" id="59839"/>
    <lineage>
        <taxon>Bacteria</taxon>
        <taxon>Bacillati</taxon>
        <taxon>Bacillota</taxon>
        <taxon>Bacilli</taxon>
        <taxon>Bacillales</taxon>
        <taxon>Paenibacillaceae</taxon>
        <taxon>Paenibacillus</taxon>
    </lineage>
</organism>
<keyword evidence="4" id="KW-1185">Reference proteome</keyword>
<accession>A0ABT4GQ49</accession>
<dbReference type="InterPro" id="IPR021729">
    <property type="entry name" value="DUF3298"/>
</dbReference>
<dbReference type="Gene3D" id="3.30.565.40">
    <property type="entry name" value="Fervidobacterium nodosum Rt17-B1 like"/>
    <property type="match status" value="1"/>
</dbReference>
<reference evidence="3 4" key="1">
    <citation type="submission" date="2022-05" db="EMBL/GenBank/DDBJ databases">
        <title>Genome Sequencing of Bee-Associated Microbes.</title>
        <authorList>
            <person name="Dunlap C."/>
        </authorList>
    </citation>
    <scope>NUCLEOTIDE SEQUENCE [LARGE SCALE GENOMIC DNA]</scope>
    <source>
        <strain evidence="3 4">NRRL B-14421</strain>
    </source>
</reference>
<dbReference type="Gene3D" id="3.90.640.20">
    <property type="entry name" value="Heat-shock cognate protein, ATPase"/>
    <property type="match status" value="1"/>
</dbReference>
<dbReference type="RefSeq" id="WP_268618780.1">
    <property type="nucleotide sequence ID" value="NZ_JAMDMX010000241.1"/>
</dbReference>
<name>A0ABT4GQ49_9BACL</name>
<dbReference type="Pfam" id="PF11738">
    <property type="entry name" value="DUF3298"/>
    <property type="match status" value="1"/>
</dbReference>
<dbReference type="Proteomes" id="UP001527099">
    <property type="component" value="Unassembled WGS sequence"/>
</dbReference>
<comment type="caution">
    <text evidence="3">The sequence shown here is derived from an EMBL/GenBank/DDBJ whole genome shotgun (WGS) entry which is preliminary data.</text>
</comment>
<evidence type="ECO:0000313" key="3">
    <source>
        <dbReference type="EMBL" id="MCY9698353.1"/>
    </source>
</evidence>
<evidence type="ECO:0000259" key="2">
    <source>
        <dbReference type="Pfam" id="PF11738"/>
    </source>
</evidence>
<sequence>MNEKVEQMKQHYMDIPIPKELDYIVNRAIKQNKKRKSNFKWAFVAASAAILFVAGINTSSSLAHALSEVPIVGDLVKVLTFREYKFNEGTYNANLEVPAITNLDNKTLEETLNNKYLEEGKKLYSDFTIEMEKLKQNGGGHLGVDSGYVIKTDNDQILSVGRYVVNTVGSSSTTFKYDTIDKKKQLLITLPSLFKDDAYIRVISENIKEQMKEQMKQDPKKIYWVEGVSNQVNSYFKTITKDQNFYINANGQLVISFQKYEVSPGYMGVVEFIIPTSVLSDILMMKDEYVH</sequence>
<dbReference type="EMBL" id="JAMDMX010000241">
    <property type="protein sequence ID" value="MCY9698353.1"/>
    <property type="molecule type" value="Genomic_DNA"/>
</dbReference>
<keyword evidence="1" id="KW-0812">Transmembrane</keyword>
<keyword evidence="1" id="KW-0472">Membrane</keyword>
<protein>
    <submittedName>
        <fullName evidence="3">RsiV family protein</fullName>
    </submittedName>
</protein>
<feature type="transmembrane region" description="Helical" evidence="1">
    <location>
        <begin position="39"/>
        <end position="56"/>
    </location>
</feature>
<evidence type="ECO:0000256" key="1">
    <source>
        <dbReference type="SAM" id="Phobius"/>
    </source>
</evidence>
<dbReference type="InterPro" id="IPR037126">
    <property type="entry name" value="PdaC/RsiV-like_sf"/>
</dbReference>